<evidence type="ECO:0000256" key="12">
    <source>
        <dbReference type="ARBA" id="ARBA00071289"/>
    </source>
</evidence>
<dbReference type="InterPro" id="IPR029001">
    <property type="entry name" value="ITPase-like_fam"/>
</dbReference>
<dbReference type="PANTHER" id="PTHR11067">
    <property type="entry name" value="INOSINE TRIPHOSPHATE PYROPHOSPHATASE/HAM1 PROTEIN"/>
    <property type="match status" value="1"/>
</dbReference>
<dbReference type="EMBL" id="UINC01001387">
    <property type="protein sequence ID" value="SUZ79461.1"/>
    <property type="molecule type" value="Genomic_DNA"/>
</dbReference>
<proteinExistence type="inferred from homology"/>
<comment type="catalytic activity">
    <reaction evidence="9">
        <text>dITP + H2O = dIMP + diphosphate + H(+)</text>
        <dbReference type="Rhea" id="RHEA:28342"/>
        <dbReference type="ChEBI" id="CHEBI:15377"/>
        <dbReference type="ChEBI" id="CHEBI:15378"/>
        <dbReference type="ChEBI" id="CHEBI:33019"/>
        <dbReference type="ChEBI" id="CHEBI:61194"/>
        <dbReference type="ChEBI" id="CHEBI:61382"/>
        <dbReference type="EC" id="3.6.1.66"/>
    </reaction>
</comment>
<evidence type="ECO:0000256" key="8">
    <source>
        <dbReference type="ARBA" id="ARBA00023080"/>
    </source>
</evidence>
<dbReference type="PANTHER" id="PTHR11067:SF9">
    <property type="entry name" value="INOSINE TRIPHOSPHATE PYROPHOSPHATASE"/>
    <property type="match status" value="1"/>
</dbReference>
<dbReference type="GO" id="GO:0046872">
    <property type="term" value="F:metal ion binding"/>
    <property type="evidence" value="ECO:0007669"/>
    <property type="project" value="UniProtKB-KW"/>
</dbReference>
<keyword evidence="17" id="KW-1133">Transmembrane helix</keyword>
<dbReference type="GO" id="GO:0036222">
    <property type="term" value="F:XTP diphosphatase activity"/>
    <property type="evidence" value="ECO:0007669"/>
    <property type="project" value="UniProtKB-ARBA"/>
</dbReference>
<dbReference type="GO" id="GO:0035870">
    <property type="term" value="F:dITP diphosphatase activity"/>
    <property type="evidence" value="ECO:0007669"/>
    <property type="project" value="UniProtKB-ARBA"/>
</dbReference>
<keyword evidence="5" id="KW-0547">Nucleotide-binding</keyword>
<dbReference type="GO" id="GO:0009146">
    <property type="term" value="P:purine nucleoside triphosphate catabolic process"/>
    <property type="evidence" value="ECO:0007669"/>
    <property type="project" value="UniProtKB-ARBA"/>
</dbReference>
<keyword evidence="17" id="KW-0472">Membrane</keyword>
<dbReference type="AlphaFoldDB" id="A0A381QJF2"/>
<comment type="similarity">
    <text evidence="2">Belongs to the HAM1 NTPase family.</text>
</comment>
<evidence type="ECO:0000256" key="5">
    <source>
        <dbReference type="ARBA" id="ARBA00022741"/>
    </source>
</evidence>
<evidence type="ECO:0000256" key="15">
    <source>
        <dbReference type="ARBA" id="ARBA00083186"/>
    </source>
</evidence>
<keyword evidence="7" id="KW-0460">Magnesium</keyword>
<dbReference type="Pfam" id="PF01725">
    <property type="entry name" value="Ham1p_like"/>
    <property type="match status" value="1"/>
</dbReference>
<evidence type="ECO:0000256" key="14">
    <source>
        <dbReference type="ARBA" id="ARBA00078805"/>
    </source>
</evidence>
<protein>
    <recommendedName>
        <fullName evidence="12">dITP/XTP pyrophosphatase</fullName>
        <ecNumber evidence="11">3.6.1.66</ecNumber>
    </recommendedName>
    <alternativeName>
        <fullName evidence="13">Non-canonical purine NTP pyrophosphatase</fullName>
    </alternativeName>
    <alternativeName>
        <fullName evidence="14">Non-standard purine NTP pyrophosphatase</fullName>
    </alternativeName>
    <alternativeName>
        <fullName evidence="16">Nucleoside-triphosphate diphosphatase</fullName>
    </alternativeName>
    <alternativeName>
        <fullName evidence="15">Nucleoside-triphosphate pyrophosphatase</fullName>
    </alternativeName>
</protein>
<keyword evidence="4" id="KW-0479">Metal-binding</keyword>
<dbReference type="FunFam" id="3.90.950.10:FF:000001">
    <property type="entry name" value="dITP/XTP pyrophosphatase"/>
    <property type="match status" value="1"/>
</dbReference>
<keyword evidence="17" id="KW-0812">Transmembrane</keyword>
<evidence type="ECO:0000256" key="16">
    <source>
        <dbReference type="ARBA" id="ARBA00083635"/>
    </source>
</evidence>
<dbReference type="CDD" id="cd00515">
    <property type="entry name" value="HAM1"/>
    <property type="match status" value="1"/>
</dbReference>
<evidence type="ECO:0000256" key="2">
    <source>
        <dbReference type="ARBA" id="ARBA00008023"/>
    </source>
</evidence>
<keyword evidence="8" id="KW-0546">Nucleotide metabolism</keyword>
<evidence type="ECO:0000256" key="13">
    <source>
        <dbReference type="ARBA" id="ARBA00075987"/>
    </source>
</evidence>
<reference evidence="18" key="1">
    <citation type="submission" date="2018-05" db="EMBL/GenBank/DDBJ databases">
        <authorList>
            <person name="Lanie J.A."/>
            <person name="Ng W.-L."/>
            <person name="Kazmierczak K.M."/>
            <person name="Andrzejewski T.M."/>
            <person name="Davidsen T.M."/>
            <person name="Wayne K.J."/>
            <person name="Tettelin H."/>
            <person name="Glass J.I."/>
            <person name="Rusch D."/>
            <person name="Podicherti R."/>
            <person name="Tsui H.-C.T."/>
            <person name="Winkler M.E."/>
        </authorList>
    </citation>
    <scope>NUCLEOTIDE SEQUENCE</scope>
</reference>
<name>A0A381QJF2_9ZZZZ</name>
<comment type="cofactor">
    <cofactor evidence="1">
        <name>Mg(2+)</name>
        <dbReference type="ChEBI" id="CHEBI:18420"/>
    </cofactor>
</comment>
<dbReference type="InterPro" id="IPR002637">
    <property type="entry name" value="RdgB/HAM1"/>
</dbReference>
<dbReference type="NCBIfam" id="TIGR00042">
    <property type="entry name" value="RdgB/HAM1 family non-canonical purine NTP pyrophosphatase"/>
    <property type="match status" value="1"/>
</dbReference>
<comment type="subunit">
    <text evidence="3">Homodimer.</text>
</comment>
<evidence type="ECO:0000256" key="11">
    <source>
        <dbReference type="ARBA" id="ARBA00066468"/>
    </source>
</evidence>
<evidence type="ECO:0000256" key="10">
    <source>
        <dbReference type="ARBA" id="ARBA00052017"/>
    </source>
</evidence>
<sequence length="161" mass="18427">MNFNREIKETESTIKKNAFIKADFIFNKYGVNCFSDDSGLQVDALDNQPGVRSARYAGENASSNDNVDLLLENLKYIKDRRAKFITFICLIINSDVIFFEGMIRGNITHTRRGDNGFGYDPIFVPDGYKKTFAEMPFEYKNSISHRAIAIKKLVKYLNSLN</sequence>
<evidence type="ECO:0000256" key="17">
    <source>
        <dbReference type="SAM" id="Phobius"/>
    </source>
</evidence>
<dbReference type="GO" id="GO:0005829">
    <property type="term" value="C:cytosol"/>
    <property type="evidence" value="ECO:0007669"/>
    <property type="project" value="TreeGrafter"/>
</dbReference>
<accession>A0A381QJF2</accession>
<feature type="transmembrane region" description="Helical" evidence="17">
    <location>
        <begin position="84"/>
        <end position="103"/>
    </location>
</feature>
<dbReference type="GO" id="GO:0036220">
    <property type="term" value="F:ITP diphosphatase activity"/>
    <property type="evidence" value="ECO:0007669"/>
    <property type="project" value="UniProtKB-EC"/>
</dbReference>
<dbReference type="Gene3D" id="3.90.950.10">
    <property type="match status" value="1"/>
</dbReference>
<dbReference type="EC" id="3.6.1.66" evidence="11"/>
<evidence type="ECO:0000256" key="3">
    <source>
        <dbReference type="ARBA" id="ARBA00011738"/>
    </source>
</evidence>
<dbReference type="GO" id="GO:0000166">
    <property type="term" value="F:nucleotide binding"/>
    <property type="evidence" value="ECO:0007669"/>
    <property type="project" value="UniProtKB-KW"/>
</dbReference>
<dbReference type="GO" id="GO:0009117">
    <property type="term" value="P:nucleotide metabolic process"/>
    <property type="evidence" value="ECO:0007669"/>
    <property type="project" value="UniProtKB-KW"/>
</dbReference>
<evidence type="ECO:0000256" key="6">
    <source>
        <dbReference type="ARBA" id="ARBA00022801"/>
    </source>
</evidence>
<evidence type="ECO:0000256" key="1">
    <source>
        <dbReference type="ARBA" id="ARBA00001946"/>
    </source>
</evidence>
<evidence type="ECO:0000256" key="7">
    <source>
        <dbReference type="ARBA" id="ARBA00022842"/>
    </source>
</evidence>
<organism evidence="18">
    <name type="scientific">marine metagenome</name>
    <dbReference type="NCBI Taxonomy" id="408172"/>
    <lineage>
        <taxon>unclassified sequences</taxon>
        <taxon>metagenomes</taxon>
        <taxon>ecological metagenomes</taxon>
    </lineage>
</organism>
<dbReference type="SUPFAM" id="SSF52972">
    <property type="entry name" value="ITPase-like"/>
    <property type="match status" value="1"/>
</dbReference>
<evidence type="ECO:0000256" key="9">
    <source>
        <dbReference type="ARBA" id="ARBA00051875"/>
    </source>
</evidence>
<comment type="catalytic activity">
    <reaction evidence="10">
        <text>XTP + H2O = XMP + diphosphate + H(+)</text>
        <dbReference type="Rhea" id="RHEA:28610"/>
        <dbReference type="ChEBI" id="CHEBI:15377"/>
        <dbReference type="ChEBI" id="CHEBI:15378"/>
        <dbReference type="ChEBI" id="CHEBI:33019"/>
        <dbReference type="ChEBI" id="CHEBI:57464"/>
        <dbReference type="ChEBI" id="CHEBI:61314"/>
        <dbReference type="EC" id="3.6.1.66"/>
    </reaction>
</comment>
<keyword evidence="6" id="KW-0378">Hydrolase</keyword>
<evidence type="ECO:0000313" key="18">
    <source>
        <dbReference type="EMBL" id="SUZ79461.1"/>
    </source>
</evidence>
<gene>
    <name evidence="18" type="ORF">METZ01_LOCUS32315</name>
</gene>
<evidence type="ECO:0000256" key="4">
    <source>
        <dbReference type="ARBA" id="ARBA00022723"/>
    </source>
</evidence>